<keyword evidence="6 7" id="KW-0472">Membrane</keyword>
<comment type="subcellular location">
    <subcellularLocation>
        <location evidence="1">Cell membrane</location>
        <topology evidence="1">Multi-pass membrane protein</topology>
    </subcellularLocation>
    <subcellularLocation>
        <location evidence="7">Membrane</location>
        <topology evidence="7">Multi-pass membrane protein</topology>
    </subcellularLocation>
</comment>
<keyword evidence="5 7" id="KW-1133">Transmembrane helix</keyword>
<dbReference type="EMBL" id="CAJPEX010005779">
    <property type="protein sequence ID" value="CAG0923796.1"/>
    <property type="molecule type" value="Genomic_DNA"/>
</dbReference>
<comment type="similarity">
    <text evidence="2 7">Belongs to the XK family.</text>
</comment>
<dbReference type="GO" id="GO:0005886">
    <property type="term" value="C:plasma membrane"/>
    <property type="evidence" value="ECO:0007669"/>
    <property type="project" value="UniProtKB-SubCell"/>
</dbReference>
<dbReference type="Pfam" id="PF09815">
    <property type="entry name" value="XK-related"/>
    <property type="match status" value="1"/>
</dbReference>
<dbReference type="GO" id="GO:1902742">
    <property type="term" value="P:apoptotic process involved in development"/>
    <property type="evidence" value="ECO:0007669"/>
    <property type="project" value="TreeGrafter"/>
</dbReference>
<feature type="transmembrane region" description="Helical" evidence="7">
    <location>
        <begin position="361"/>
        <end position="382"/>
    </location>
</feature>
<gene>
    <name evidence="9" type="ORF">NMOB1V02_LOCUS11257</name>
</gene>
<feature type="region of interest" description="Disordered" evidence="8">
    <location>
        <begin position="1"/>
        <end position="97"/>
    </location>
</feature>
<dbReference type="Proteomes" id="UP000678499">
    <property type="component" value="Unassembled WGS sequence"/>
</dbReference>
<organism evidence="9">
    <name type="scientific">Notodromas monacha</name>
    <dbReference type="NCBI Taxonomy" id="399045"/>
    <lineage>
        <taxon>Eukaryota</taxon>
        <taxon>Metazoa</taxon>
        <taxon>Ecdysozoa</taxon>
        <taxon>Arthropoda</taxon>
        <taxon>Crustacea</taxon>
        <taxon>Oligostraca</taxon>
        <taxon>Ostracoda</taxon>
        <taxon>Podocopa</taxon>
        <taxon>Podocopida</taxon>
        <taxon>Cypridocopina</taxon>
        <taxon>Cypridoidea</taxon>
        <taxon>Cyprididae</taxon>
        <taxon>Notodromas</taxon>
    </lineage>
</organism>
<protein>
    <recommendedName>
        <fullName evidence="7">XK-related protein</fullName>
    </recommendedName>
</protein>
<dbReference type="InterPro" id="IPR018629">
    <property type="entry name" value="XK-rel"/>
</dbReference>
<evidence type="ECO:0000256" key="7">
    <source>
        <dbReference type="RuleBase" id="RU910716"/>
    </source>
</evidence>
<dbReference type="InterPro" id="IPR050895">
    <property type="entry name" value="XK-related_scramblase"/>
</dbReference>
<keyword evidence="3" id="KW-1003">Cell membrane</keyword>
<dbReference type="EMBL" id="OA887816">
    <property type="protein sequence ID" value="CAD7283644.1"/>
    <property type="molecule type" value="Genomic_DNA"/>
</dbReference>
<feature type="compositionally biased region" description="Polar residues" evidence="8">
    <location>
        <begin position="8"/>
        <end position="23"/>
    </location>
</feature>
<evidence type="ECO:0000256" key="4">
    <source>
        <dbReference type="ARBA" id="ARBA00022692"/>
    </source>
</evidence>
<dbReference type="GO" id="GO:0043652">
    <property type="term" value="P:engulfment of apoptotic cell"/>
    <property type="evidence" value="ECO:0007669"/>
    <property type="project" value="TreeGrafter"/>
</dbReference>
<dbReference type="AlphaFoldDB" id="A0A7R9BYM9"/>
<evidence type="ECO:0000256" key="5">
    <source>
        <dbReference type="ARBA" id="ARBA00022989"/>
    </source>
</evidence>
<feature type="compositionally biased region" description="Basic and acidic residues" evidence="8">
    <location>
        <begin position="71"/>
        <end position="86"/>
    </location>
</feature>
<keyword evidence="4 7" id="KW-0812">Transmembrane</keyword>
<evidence type="ECO:0000313" key="9">
    <source>
        <dbReference type="EMBL" id="CAD7283644.1"/>
    </source>
</evidence>
<dbReference type="OrthoDB" id="6136301at2759"/>
<feature type="transmembrane region" description="Helical" evidence="7">
    <location>
        <begin position="394"/>
        <end position="413"/>
    </location>
</feature>
<dbReference type="PANTHER" id="PTHR16024">
    <property type="entry name" value="XK-RELATED PROTEIN"/>
    <property type="match status" value="1"/>
</dbReference>
<evidence type="ECO:0000256" key="2">
    <source>
        <dbReference type="ARBA" id="ARBA00008789"/>
    </source>
</evidence>
<reference evidence="9" key="1">
    <citation type="submission" date="2020-11" db="EMBL/GenBank/DDBJ databases">
        <authorList>
            <person name="Tran Van P."/>
        </authorList>
    </citation>
    <scope>NUCLEOTIDE SEQUENCE</scope>
</reference>
<evidence type="ECO:0000256" key="8">
    <source>
        <dbReference type="SAM" id="MobiDB-lite"/>
    </source>
</evidence>
<feature type="transmembrane region" description="Helical" evidence="7">
    <location>
        <begin position="314"/>
        <end position="340"/>
    </location>
</feature>
<dbReference type="PANTHER" id="PTHR16024:SF10">
    <property type="entry name" value="XK-RELATED PROTEIN"/>
    <property type="match status" value="1"/>
</dbReference>
<evidence type="ECO:0000256" key="1">
    <source>
        <dbReference type="ARBA" id="ARBA00004651"/>
    </source>
</evidence>
<name>A0A7R9BYM9_9CRUS</name>
<accession>A0A7R9BYM9</accession>
<keyword evidence="10" id="KW-1185">Reference proteome</keyword>
<evidence type="ECO:0000256" key="6">
    <source>
        <dbReference type="ARBA" id="ARBA00023136"/>
    </source>
</evidence>
<evidence type="ECO:0000256" key="3">
    <source>
        <dbReference type="ARBA" id="ARBA00022475"/>
    </source>
</evidence>
<proteinExistence type="inferred from homology"/>
<evidence type="ECO:0000313" key="10">
    <source>
        <dbReference type="Proteomes" id="UP000678499"/>
    </source>
</evidence>
<feature type="compositionally biased region" description="Basic residues" evidence="8">
    <location>
        <begin position="24"/>
        <end position="33"/>
    </location>
</feature>
<sequence length="434" mass="49429">MKPRDSQEPVNTETKNDSQMSTTKQRRSLLVRQKHVDSVDIGMTRAVHLEDDDDEYKSPSDKPIFTIGDTPHSDPRVPTAEPRDPALPETSKTKQHPHMIRIHTKSEGDLMDPNEHHMHRAVETHIVKGFQNIRNASKNVLERTETILFEPEYDVHFGFTDYLSVVVSIVGFCLDLGSDISVAYFLSKEQDTHWWYIDILFYGTKSRKQPSREVLGPYCVIDKSGKKKKMGDTSSGSKVSTDATEATEKVDYRHLLIWEERDSAMLDMLHSMLGDAPQLVLQIYILIRRPPNTGDHSEFLEVVNIEIMRNGIPLVLVLVQTFSVASSLFSLSWSLASYSGALRFAIPEKKNLNMCGKLLQFMWKFFTVGVRVVAMALFASVYRGYLIVGIAGHWAIMSLWIFYQVTSVVLCDLENFKNFGSMKQRGMVQKFLAQ</sequence>
<dbReference type="GO" id="GO:0070782">
    <property type="term" value="P:phosphatidylserine exposure on apoptotic cell surface"/>
    <property type="evidence" value="ECO:0007669"/>
    <property type="project" value="TreeGrafter"/>
</dbReference>